<proteinExistence type="predicted"/>
<evidence type="ECO:0000259" key="1">
    <source>
        <dbReference type="Pfam" id="PF03796"/>
    </source>
</evidence>
<organism evidence="2 3">
    <name type="scientific">Pseudomonas phage SM1</name>
    <dbReference type="NCBI Taxonomy" id="1772332"/>
    <lineage>
        <taxon>Viruses</taxon>
        <taxon>Duplodnaviria</taxon>
        <taxon>Heunggongvirae</taxon>
        <taxon>Uroviricota</taxon>
        <taxon>Caudoviricetes</taxon>
        <taxon>Samunavirus</taxon>
        <taxon>Samunavirus SM1</taxon>
    </lineage>
</organism>
<dbReference type="PANTHER" id="PTHR30153">
    <property type="entry name" value="REPLICATIVE DNA HELICASE DNAB"/>
    <property type="match status" value="1"/>
</dbReference>
<keyword evidence="2" id="KW-0378">Hydrolase</keyword>
<evidence type="ECO:0000313" key="3">
    <source>
        <dbReference type="Proteomes" id="UP000224832"/>
    </source>
</evidence>
<dbReference type="InterPro" id="IPR007694">
    <property type="entry name" value="DNA_helicase_DnaB-like_C"/>
</dbReference>
<keyword evidence="2" id="KW-0547">Nucleotide-binding</keyword>
<keyword evidence="2" id="KW-0067">ATP-binding</keyword>
<keyword evidence="3" id="KW-1185">Reference proteome</keyword>
<reference evidence="2 3" key="1">
    <citation type="submission" date="2015-12" db="EMBL/GenBank/DDBJ databases">
        <title>In silico genomic study of Pseudomonas phage SM1.</title>
        <authorList>
            <person name="Zawawi N.A.M."/>
            <person name="Mat-Arip Y."/>
            <person name="Wan-Jauhari W.K."/>
            <person name="Fauzi A.A."/>
            <person name="Yee F.J."/>
        </authorList>
    </citation>
    <scope>NUCLEOTIDE SEQUENCE [LARGE SCALE GENOMIC DNA]</scope>
</reference>
<name>A0A0U2TJ25_9CAUD</name>
<accession>A0A0U2TJ25</accession>
<dbReference type="EMBL" id="KU245542">
    <property type="protein sequence ID" value="ALT58122.1"/>
    <property type="molecule type" value="Genomic_DNA"/>
</dbReference>
<dbReference type="OrthoDB" id="2800at10239"/>
<dbReference type="Gene3D" id="3.40.50.300">
    <property type="entry name" value="P-loop containing nucleotide triphosphate hydrolases"/>
    <property type="match status" value="1"/>
</dbReference>
<gene>
    <name evidence="2" type="ORF">SM1_036</name>
</gene>
<sequence length="425" mass="47520">MTVGLNFLATVVASETGSSLARLEEDLFVGEQEQAAFEFVRRYYRQYRSVPDARTVQEHTGVRLPTPRGDVEFHRNNLYDRRTFDVIRDTYSTLRDAIGTRQPAPAIQALESGLRRVRSTQRNAGLVDLAQGMAEVRQRLVRVQAMGGMSGVPTPWPTLNAETAGYQDSDLITFVGRMGTGKTMTLLWQANHVYEEGYSALVVTTEMGSEQIARRWMAMHYGLDAKMLKSGMVSTRLLRQIEQYEAELLGRERFRILSLGTGAQISQIEAAVEELSPDIVFIDGAYLLKPSKQSRPLNRNETAAYVFDEIKQLTIDTNRPWVVNTQFNRAAGKGGKDGTLESIAMSDVIGYHSSIVVAVKHGPTENPYESRELDILKGREGEFGSFFTHYRFKPANLNEMTAEEVEAVSAGPAAAEEDDQGYAWR</sequence>
<dbReference type="Proteomes" id="UP000224832">
    <property type="component" value="Segment"/>
</dbReference>
<feature type="domain" description="SF4 helicase" evidence="1">
    <location>
        <begin position="151"/>
        <end position="390"/>
    </location>
</feature>
<dbReference type="GO" id="GO:0003678">
    <property type="term" value="F:DNA helicase activity"/>
    <property type="evidence" value="ECO:0007669"/>
    <property type="project" value="InterPro"/>
</dbReference>
<keyword evidence="2" id="KW-0347">Helicase</keyword>
<evidence type="ECO:0000313" key="2">
    <source>
        <dbReference type="EMBL" id="ALT58122.1"/>
    </source>
</evidence>
<dbReference type="SUPFAM" id="SSF52540">
    <property type="entry name" value="P-loop containing nucleoside triphosphate hydrolases"/>
    <property type="match status" value="1"/>
</dbReference>
<dbReference type="GO" id="GO:0006260">
    <property type="term" value="P:DNA replication"/>
    <property type="evidence" value="ECO:0007669"/>
    <property type="project" value="InterPro"/>
</dbReference>
<dbReference type="GO" id="GO:0005524">
    <property type="term" value="F:ATP binding"/>
    <property type="evidence" value="ECO:0007669"/>
    <property type="project" value="InterPro"/>
</dbReference>
<dbReference type="InterPro" id="IPR027417">
    <property type="entry name" value="P-loop_NTPase"/>
</dbReference>
<dbReference type="Pfam" id="PF03796">
    <property type="entry name" value="DnaB_C"/>
    <property type="match status" value="1"/>
</dbReference>
<dbReference type="PANTHER" id="PTHR30153:SF2">
    <property type="entry name" value="REPLICATIVE DNA HELICASE"/>
    <property type="match status" value="1"/>
</dbReference>
<protein>
    <submittedName>
        <fullName evidence="2">Putative helicase</fullName>
    </submittedName>
</protein>